<reference evidence="3" key="1">
    <citation type="submission" date="2017-06" db="EMBL/GenBank/DDBJ databases">
        <authorList>
            <person name="Varghese N."/>
            <person name="Submissions S."/>
        </authorList>
    </citation>
    <scope>NUCLEOTIDE SEQUENCE [LARGE SCALE GENOMIC DNA]</scope>
    <source>
        <strain evidence="3">CIP 108523</strain>
    </source>
</reference>
<dbReference type="Pfam" id="PF20256">
    <property type="entry name" value="MoCoBD_2"/>
    <property type="match status" value="2"/>
</dbReference>
<dbReference type="InterPro" id="IPR000674">
    <property type="entry name" value="Ald_Oxase/Xan_DH_a/b"/>
</dbReference>
<dbReference type="Gene3D" id="3.90.1170.50">
    <property type="entry name" value="Aldehyde oxidase/xanthine dehydrogenase, a/b hammerhead"/>
    <property type="match status" value="1"/>
</dbReference>
<dbReference type="InterPro" id="IPR006311">
    <property type="entry name" value="TAT_signal"/>
</dbReference>
<dbReference type="PROSITE" id="PS51318">
    <property type="entry name" value="TAT"/>
    <property type="match status" value="1"/>
</dbReference>
<dbReference type="EMBL" id="FZOG01000001">
    <property type="protein sequence ID" value="SNR86168.1"/>
    <property type="molecule type" value="Genomic_DNA"/>
</dbReference>
<dbReference type="InterPro" id="IPR008274">
    <property type="entry name" value="AldOxase/xan_DH_MoCoBD1"/>
</dbReference>
<evidence type="ECO:0000313" key="3">
    <source>
        <dbReference type="Proteomes" id="UP000242915"/>
    </source>
</evidence>
<dbReference type="InterPro" id="IPR012368">
    <property type="entry name" value="OxRdtase_Mopterin-bd_su_IorB"/>
</dbReference>
<organism evidence="2 3">
    <name type="scientific">Pseudomonas segetis</name>
    <dbReference type="NCBI Taxonomy" id="298908"/>
    <lineage>
        <taxon>Bacteria</taxon>
        <taxon>Pseudomonadati</taxon>
        <taxon>Pseudomonadota</taxon>
        <taxon>Gammaproteobacteria</taxon>
        <taxon>Pseudomonadales</taxon>
        <taxon>Pseudomonadaceae</taxon>
        <taxon>Pseudomonas</taxon>
    </lineage>
</organism>
<sequence>MEKPRFKSSRRRFLQGSTLAMGGLVLSTWLPPLIARSAAADAVAPGRLGEQSPTGYGAFVRVGHDGRVTVISPKIEMGQGTHTGIAMMVAEELEVSLDQVEVVDAPPNHKLYSDALLEFQGTGGSTATRVTWEPLRQAGATARILLIQAAALGWKVAPSQCHAENAVVFGPNGLRAGYGELVDAASALPVPTDVPLKKPEQFKLIGKPLQRVDTPNKVNGKTKFTIDLSVPDMQIASTLTCPVHGGTLRSVDDSAARKVPGVRDVVKLDNAVAVIASNYWACQQGLNALKIDWDLGANASINSAELEQALQDASSRDGVIAHKTGDISASLKSASSQFEAVYEQAFLSHSPLEPMTCVVHVRPDACDLWVGTQVPVFAQQTAAQVTGLAPETITVHNQLIGGAFGRRLDFDFITQAVAIAKQVSYPIKLIWSREEDMTHDMYRPHYVDRITAAFEGDKLLGWQHRIAGASVLARYAGSLPENGVDADAVEVAIEPLYAMDNLQVHYIREEPKAIPVSWWRGVGPLRSTYVLESFIDELAHNAKADPLEYRLKLMQGQPRAQAVLKMLAEKADWKTPLPAGQGRGLSVSAVFGSFVASMVELEMQGDKGVRIKRLVSVIDCGLVTNPTSVMAQIEGGTLFGLSAAFFNEILLEQGQVQQTNFHNYRQIRISEVPGVEVHLMPSLELPGGVGEAGTALIAPALVNALHAASGERVRRLPLTRAGYYIV</sequence>
<keyword evidence="3" id="KW-1185">Reference proteome</keyword>
<dbReference type="Pfam" id="PF02738">
    <property type="entry name" value="MoCoBD_1"/>
    <property type="match status" value="1"/>
</dbReference>
<gene>
    <name evidence="2" type="ORF">SAMN05216255_0646</name>
</gene>
<accession>A0A238ZTC2</accession>
<dbReference type="InterPro" id="IPR046867">
    <property type="entry name" value="AldOxase/xan_DH_MoCoBD2"/>
</dbReference>
<dbReference type="Proteomes" id="UP000242915">
    <property type="component" value="Unassembled WGS sequence"/>
</dbReference>
<dbReference type="SUPFAM" id="SSF56003">
    <property type="entry name" value="Molybdenum cofactor-binding domain"/>
    <property type="match status" value="2"/>
</dbReference>
<dbReference type="PANTHER" id="PTHR47495:SF2">
    <property type="entry name" value="ALDEHYDE DEHYDROGENASE"/>
    <property type="match status" value="1"/>
</dbReference>
<dbReference type="GO" id="GO:0016491">
    <property type="term" value="F:oxidoreductase activity"/>
    <property type="evidence" value="ECO:0007669"/>
    <property type="project" value="InterPro"/>
</dbReference>
<dbReference type="AlphaFoldDB" id="A0A238ZTC2"/>
<evidence type="ECO:0000313" key="2">
    <source>
        <dbReference type="EMBL" id="SNR86168.1"/>
    </source>
</evidence>
<dbReference type="InterPro" id="IPR037165">
    <property type="entry name" value="AldOxase/xan_DH_Mopterin-bd_sf"/>
</dbReference>
<dbReference type="Gene3D" id="3.30.365.10">
    <property type="entry name" value="Aldehyde oxidase/xanthine dehydrogenase, molybdopterin binding domain"/>
    <property type="match status" value="4"/>
</dbReference>
<protein>
    <submittedName>
        <fullName evidence="2">Isoquinoline 1-oxidoreductase, beta subunit</fullName>
    </submittedName>
</protein>
<dbReference type="InterPro" id="IPR052516">
    <property type="entry name" value="N-heterocyclic_Hydroxylase"/>
</dbReference>
<evidence type="ECO:0000259" key="1">
    <source>
        <dbReference type="SMART" id="SM01008"/>
    </source>
</evidence>
<proteinExistence type="predicted"/>
<dbReference type="RefSeq" id="WP_089358759.1">
    <property type="nucleotide sequence ID" value="NZ_FZOG01000001.1"/>
</dbReference>
<dbReference type="SMART" id="SM01008">
    <property type="entry name" value="Ald_Xan_dh_C"/>
    <property type="match status" value="1"/>
</dbReference>
<name>A0A238ZTC2_9PSED</name>
<dbReference type="PIRSF" id="PIRSF036389">
    <property type="entry name" value="IOR_B"/>
    <property type="match status" value="1"/>
</dbReference>
<feature type="domain" description="Aldehyde oxidase/xanthine dehydrogenase a/b hammerhead" evidence="1">
    <location>
        <begin position="219"/>
        <end position="297"/>
    </location>
</feature>
<dbReference type="PANTHER" id="PTHR47495">
    <property type="entry name" value="ALDEHYDE DEHYDROGENASE"/>
    <property type="match status" value="1"/>
</dbReference>